<dbReference type="SUPFAM" id="SSF82199">
    <property type="entry name" value="SET domain"/>
    <property type="match status" value="1"/>
</dbReference>
<evidence type="ECO:0000313" key="5">
    <source>
        <dbReference type="Proteomes" id="UP000281553"/>
    </source>
</evidence>
<evidence type="ECO:0008006" key="6">
    <source>
        <dbReference type="Google" id="ProtNLM"/>
    </source>
</evidence>
<dbReference type="Gene3D" id="2.170.270.10">
    <property type="entry name" value="SET domain"/>
    <property type="match status" value="1"/>
</dbReference>
<reference evidence="4 5" key="1">
    <citation type="submission" date="2018-11" db="EMBL/GenBank/DDBJ databases">
        <authorList>
            <consortium name="Pathogen Informatics"/>
        </authorList>
    </citation>
    <scope>NUCLEOTIDE SEQUENCE [LARGE SCALE GENOMIC DNA]</scope>
</reference>
<feature type="non-terminal residue" evidence="4">
    <location>
        <position position="89"/>
    </location>
</feature>
<evidence type="ECO:0000256" key="1">
    <source>
        <dbReference type="ARBA" id="ARBA00022603"/>
    </source>
</evidence>
<proteinExistence type="predicted"/>
<evidence type="ECO:0000256" key="3">
    <source>
        <dbReference type="ARBA" id="ARBA00022691"/>
    </source>
</evidence>
<dbReference type="GO" id="GO:0005737">
    <property type="term" value="C:cytoplasm"/>
    <property type="evidence" value="ECO:0007669"/>
    <property type="project" value="TreeGrafter"/>
</dbReference>
<accession>A0A3P7PEE9</accession>
<keyword evidence="5" id="KW-1185">Reference proteome</keyword>
<sequence length="89" mass="9601">MDWTVANLFVAPSSTTPKVELPPASWVAALILYHLQAIPCNAHTYAETVLPKCQQGVSLTASVVRPLASCLYPTLSLVNHSCDPNVLRV</sequence>
<dbReference type="OrthoDB" id="5945798at2759"/>
<dbReference type="EMBL" id="UYRU01065535">
    <property type="protein sequence ID" value="VDN16356.1"/>
    <property type="molecule type" value="Genomic_DNA"/>
</dbReference>
<dbReference type="GO" id="GO:0008168">
    <property type="term" value="F:methyltransferase activity"/>
    <property type="evidence" value="ECO:0007669"/>
    <property type="project" value="UniProtKB-KW"/>
</dbReference>
<evidence type="ECO:0000313" key="4">
    <source>
        <dbReference type="EMBL" id="VDN16356.1"/>
    </source>
</evidence>
<keyword evidence="2" id="KW-0808">Transferase</keyword>
<dbReference type="InterPro" id="IPR052097">
    <property type="entry name" value="SET-MYND_domain_protein"/>
</dbReference>
<dbReference type="AlphaFoldDB" id="A0A3P7PEE9"/>
<dbReference type="PANTHER" id="PTHR46165:SF2">
    <property type="entry name" value="SET AND MYND DOMAIN-CONTAINING PROTEIN 4"/>
    <property type="match status" value="1"/>
</dbReference>
<evidence type="ECO:0000256" key="2">
    <source>
        <dbReference type="ARBA" id="ARBA00022679"/>
    </source>
</evidence>
<dbReference type="GO" id="GO:0005634">
    <property type="term" value="C:nucleus"/>
    <property type="evidence" value="ECO:0007669"/>
    <property type="project" value="TreeGrafter"/>
</dbReference>
<gene>
    <name evidence="4" type="ORF">DILT_LOCUS12187</name>
</gene>
<protein>
    <recommendedName>
        <fullName evidence="6">SET domain-containing protein</fullName>
    </recommendedName>
</protein>
<organism evidence="4 5">
    <name type="scientific">Dibothriocephalus latus</name>
    <name type="common">Fish tapeworm</name>
    <name type="synonym">Diphyllobothrium latum</name>
    <dbReference type="NCBI Taxonomy" id="60516"/>
    <lineage>
        <taxon>Eukaryota</taxon>
        <taxon>Metazoa</taxon>
        <taxon>Spiralia</taxon>
        <taxon>Lophotrochozoa</taxon>
        <taxon>Platyhelminthes</taxon>
        <taxon>Cestoda</taxon>
        <taxon>Eucestoda</taxon>
        <taxon>Diphyllobothriidea</taxon>
        <taxon>Diphyllobothriidae</taxon>
        <taxon>Dibothriocephalus</taxon>
    </lineage>
</organism>
<dbReference type="GO" id="GO:0032259">
    <property type="term" value="P:methylation"/>
    <property type="evidence" value="ECO:0007669"/>
    <property type="project" value="UniProtKB-KW"/>
</dbReference>
<name>A0A3P7PEE9_DIBLA</name>
<dbReference type="Proteomes" id="UP000281553">
    <property type="component" value="Unassembled WGS sequence"/>
</dbReference>
<keyword evidence="3" id="KW-0949">S-adenosyl-L-methionine</keyword>
<keyword evidence="1" id="KW-0489">Methyltransferase</keyword>
<dbReference type="GO" id="GO:0042826">
    <property type="term" value="F:histone deacetylase binding"/>
    <property type="evidence" value="ECO:0007669"/>
    <property type="project" value="TreeGrafter"/>
</dbReference>
<dbReference type="InterPro" id="IPR046341">
    <property type="entry name" value="SET_dom_sf"/>
</dbReference>
<dbReference type="PANTHER" id="PTHR46165">
    <property type="entry name" value="SET AND MYND DOMAIN-CONTAINING PROTEIN 4"/>
    <property type="match status" value="1"/>
</dbReference>